<dbReference type="Proteomes" id="UP001356427">
    <property type="component" value="Unassembled WGS sequence"/>
</dbReference>
<comment type="caution">
    <text evidence="1">The sequence shown here is derived from an EMBL/GenBank/DDBJ whole genome shotgun (WGS) entry which is preliminary data.</text>
</comment>
<accession>A0AAN8LNS5</accession>
<keyword evidence="2" id="KW-1185">Reference proteome</keyword>
<dbReference type="EMBL" id="JAGTTL010000017">
    <property type="protein sequence ID" value="KAK6309505.1"/>
    <property type="molecule type" value="Genomic_DNA"/>
</dbReference>
<protein>
    <submittedName>
        <fullName evidence="1">Uncharacterized protein</fullName>
    </submittedName>
</protein>
<evidence type="ECO:0000313" key="1">
    <source>
        <dbReference type="EMBL" id="KAK6309505.1"/>
    </source>
</evidence>
<reference evidence="1 2" key="1">
    <citation type="submission" date="2021-04" db="EMBL/GenBank/DDBJ databases">
        <authorList>
            <person name="De Guttry C."/>
            <person name="Zahm M."/>
            <person name="Klopp C."/>
            <person name="Cabau C."/>
            <person name="Louis A."/>
            <person name="Berthelot C."/>
            <person name="Parey E."/>
            <person name="Roest Crollius H."/>
            <person name="Montfort J."/>
            <person name="Robinson-Rechavi M."/>
            <person name="Bucao C."/>
            <person name="Bouchez O."/>
            <person name="Gislard M."/>
            <person name="Lluch J."/>
            <person name="Milhes M."/>
            <person name="Lampietro C."/>
            <person name="Lopez Roques C."/>
            <person name="Donnadieu C."/>
            <person name="Braasch I."/>
            <person name="Desvignes T."/>
            <person name="Postlethwait J."/>
            <person name="Bobe J."/>
            <person name="Wedekind C."/>
            <person name="Guiguen Y."/>
        </authorList>
    </citation>
    <scope>NUCLEOTIDE SEQUENCE [LARGE SCALE GENOMIC DNA]</scope>
    <source>
        <strain evidence="1">Cs_M1</strain>
        <tissue evidence="1">Blood</tissue>
    </source>
</reference>
<organism evidence="1 2">
    <name type="scientific">Coregonus suidteri</name>
    <dbReference type="NCBI Taxonomy" id="861788"/>
    <lineage>
        <taxon>Eukaryota</taxon>
        <taxon>Metazoa</taxon>
        <taxon>Chordata</taxon>
        <taxon>Craniata</taxon>
        <taxon>Vertebrata</taxon>
        <taxon>Euteleostomi</taxon>
        <taxon>Actinopterygii</taxon>
        <taxon>Neopterygii</taxon>
        <taxon>Teleostei</taxon>
        <taxon>Protacanthopterygii</taxon>
        <taxon>Salmoniformes</taxon>
        <taxon>Salmonidae</taxon>
        <taxon>Coregoninae</taxon>
        <taxon>Coregonus</taxon>
    </lineage>
</organism>
<dbReference type="AlphaFoldDB" id="A0AAN8LNS5"/>
<name>A0AAN8LNS5_9TELE</name>
<gene>
    <name evidence="1" type="ORF">J4Q44_G00193860</name>
</gene>
<proteinExistence type="predicted"/>
<evidence type="ECO:0000313" key="2">
    <source>
        <dbReference type="Proteomes" id="UP001356427"/>
    </source>
</evidence>
<sequence length="51" mass="5837">MSMGTEYIGLLRNRRTSSVVCLPVTRGFDLMVSAKGFWNQCLHLRWAYSAL</sequence>